<dbReference type="GeneID" id="54586543"/>
<sequence length="683" mass="76528">MLPAHLTGSYQRYKAEKIAKSGHAGLQLPRSIEQIAEHAIEGRKSFTNLLKELRDDESGHTTHEHFAKALKHALDILKKQHVSPKEVESEQPSVATLNNMFNHLDLEEIESDAEDLSAGVRAQPHTTTAQSPPQERYEVQDDGGDQSDATLRILGFFQDLHRIEEFVCNTWRDYRAGKCSLCTAALITNAALCLVEEMEENLDRVTAVKDTHRTLLSTESHVSRLLYIGAYWFNVHLSGCIQKISDPGVFFYPSPRVARALEPHADEFLEKEQLIMRLFNASLSIHGFLMSMVLRLPVNQRVLHTDQFSQVVANLQHLAGSIQVAFAFTVMAKVHGILEGVESRPRKELFAAIDPVMESVQYTDASMPRGGGPYWTTKDSHSLALIKQFSFIQGSQIDSIYREGAAFMEQRDNVKGIPCPKGLDQHQHVVLDLNPLFCGTVLLNFTLAVENAGVLVANHHLSVVFMAQLYNALQQKQLLNGEWQDIEDVIRSHLDSIFFGSRPTTAKQIHMRFALRKGLSMVDYSNEPRGERFGKVAVGVNANSSNSKRSSACLEVSKASRILNSMLDGEETTIRALFALNEQMEKDCTIKGKRPSAPKTTFSAISFLTRLRDWFPAHEAAMHIPYITLTKQCNALLQHILDSKRITLPPSANDPANYVRHWGSGSNTDPPSSRNLMFVHLMQ</sequence>
<evidence type="ECO:0000313" key="3">
    <source>
        <dbReference type="EMBL" id="KAF2249934.1"/>
    </source>
</evidence>
<dbReference type="RefSeq" id="XP_033684938.1">
    <property type="nucleotide sequence ID" value="XM_033833213.1"/>
</dbReference>
<feature type="region of interest" description="Disordered" evidence="1">
    <location>
        <begin position="113"/>
        <end position="143"/>
    </location>
</feature>
<dbReference type="Proteomes" id="UP000800094">
    <property type="component" value="Unassembled WGS sequence"/>
</dbReference>
<proteinExistence type="predicted"/>
<dbReference type="AlphaFoldDB" id="A0A6A6IH61"/>
<dbReference type="InterPro" id="IPR046539">
    <property type="entry name" value="DUF6604"/>
</dbReference>
<dbReference type="PANTHER" id="PTHR38795">
    <property type="entry name" value="DUF6604 DOMAIN-CONTAINING PROTEIN"/>
    <property type="match status" value="1"/>
</dbReference>
<feature type="compositionally biased region" description="Polar residues" evidence="1">
    <location>
        <begin position="124"/>
        <end position="133"/>
    </location>
</feature>
<dbReference type="OrthoDB" id="3945175at2759"/>
<protein>
    <recommendedName>
        <fullName evidence="2">DUF6604 domain-containing protein</fullName>
    </recommendedName>
</protein>
<evidence type="ECO:0000256" key="1">
    <source>
        <dbReference type="SAM" id="MobiDB-lite"/>
    </source>
</evidence>
<dbReference type="EMBL" id="ML987194">
    <property type="protein sequence ID" value="KAF2249934.1"/>
    <property type="molecule type" value="Genomic_DNA"/>
</dbReference>
<reference evidence="3" key="1">
    <citation type="journal article" date="2020" name="Stud. Mycol.">
        <title>101 Dothideomycetes genomes: a test case for predicting lifestyles and emergence of pathogens.</title>
        <authorList>
            <person name="Haridas S."/>
            <person name="Albert R."/>
            <person name="Binder M."/>
            <person name="Bloem J."/>
            <person name="Labutti K."/>
            <person name="Salamov A."/>
            <person name="Andreopoulos B."/>
            <person name="Baker S."/>
            <person name="Barry K."/>
            <person name="Bills G."/>
            <person name="Bluhm B."/>
            <person name="Cannon C."/>
            <person name="Castanera R."/>
            <person name="Culley D."/>
            <person name="Daum C."/>
            <person name="Ezra D."/>
            <person name="Gonzalez J."/>
            <person name="Henrissat B."/>
            <person name="Kuo A."/>
            <person name="Liang C."/>
            <person name="Lipzen A."/>
            <person name="Lutzoni F."/>
            <person name="Magnuson J."/>
            <person name="Mondo S."/>
            <person name="Nolan M."/>
            <person name="Ohm R."/>
            <person name="Pangilinan J."/>
            <person name="Park H.-J."/>
            <person name="Ramirez L."/>
            <person name="Alfaro M."/>
            <person name="Sun H."/>
            <person name="Tritt A."/>
            <person name="Yoshinaga Y."/>
            <person name="Zwiers L.-H."/>
            <person name="Turgeon B."/>
            <person name="Goodwin S."/>
            <person name="Spatafora J."/>
            <person name="Crous P."/>
            <person name="Grigoriev I."/>
        </authorList>
    </citation>
    <scope>NUCLEOTIDE SEQUENCE</scope>
    <source>
        <strain evidence="3">CBS 122368</strain>
    </source>
</reference>
<evidence type="ECO:0000313" key="4">
    <source>
        <dbReference type="Proteomes" id="UP000800094"/>
    </source>
</evidence>
<name>A0A6A6IH61_9PLEO</name>
<feature type="domain" description="DUF6604" evidence="2">
    <location>
        <begin position="15"/>
        <end position="202"/>
    </location>
</feature>
<dbReference type="Pfam" id="PF20253">
    <property type="entry name" value="DUF6604"/>
    <property type="match status" value="1"/>
</dbReference>
<evidence type="ECO:0000259" key="2">
    <source>
        <dbReference type="Pfam" id="PF20253"/>
    </source>
</evidence>
<gene>
    <name evidence="3" type="ORF">BU26DRAFT_563824</name>
</gene>
<organism evidence="3 4">
    <name type="scientific">Trematosphaeria pertusa</name>
    <dbReference type="NCBI Taxonomy" id="390896"/>
    <lineage>
        <taxon>Eukaryota</taxon>
        <taxon>Fungi</taxon>
        <taxon>Dikarya</taxon>
        <taxon>Ascomycota</taxon>
        <taxon>Pezizomycotina</taxon>
        <taxon>Dothideomycetes</taxon>
        <taxon>Pleosporomycetidae</taxon>
        <taxon>Pleosporales</taxon>
        <taxon>Massarineae</taxon>
        <taxon>Trematosphaeriaceae</taxon>
        <taxon>Trematosphaeria</taxon>
    </lineage>
</organism>
<keyword evidence="4" id="KW-1185">Reference proteome</keyword>
<dbReference type="PANTHER" id="PTHR38795:SF1">
    <property type="entry name" value="DUF6604 DOMAIN-CONTAINING PROTEIN"/>
    <property type="match status" value="1"/>
</dbReference>
<accession>A0A6A6IH61</accession>